<dbReference type="InterPro" id="IPR014284">
    <property type="entry name" value="RNA_pol_sigma-70_dom"/>
</dbReference>
<reference evidence="7 8" key="1">
    <citation type="submission" date="2019-02" db="EMBL/GenBank/DDBJ databases">
        <title>Planctomycetal bacteria perform biofilm scaping via a novel small molecule.</title>
        <authorList>
            <person name="Jeske O."/>
            <person name="Boedeker C."/>
            <person name="Wiegand S."/>
            <person name="Breitling P."/>
            <person name="Kallscheuer N."/>
            <person name="Jogler M."/>
            <person name="Rohde M."/>
            <person name="Petersen J."/>
            <person name="Medema M.H."/>
            <person name="Surup F."/>
            <person name="Jogler C."/>
        </authorList>
    </citation>
    <scope>NUCLEOTIDE SEQUENCE [LARGE SCALE GENOMIC DNA]</scope>
    <source>
        <strain evidence="7 8">Mal15</strain>
    </source>
</reference>
<dbReference type="AlphaFoldDB" id="A0A5B9MIR4"/>
<dbReference type="GO" id="GO:0016987">
    <property type="term" value="F:sigma factor activity"/>
    <property type="evidence" value="ECO:0007669"/>
    <property type="project" value="UniProtKB-KW"/>
</dbReference>
<keyword evidence="4" id="KW-0804">Transcription</keyword>
<evidence type="ECO:0000256" key="1">
    <source>
        <dbReference type="ARBA" id="ARBA00010641"/>
    </source>
</evidence>
<dbReference type="InterPro" id="IPR013249">
    <property type="entry name" value="RNA_pol_sigma70_r4_t2"/>
</dbReference>
<dbReference type="NCBIfam" id="TIGR02989">
    <property type="entry name" value="Sig-70_gvs1"/>
    <property type="match status" value="1"/>
</dbReference>
<dbReference type="Gene3D" id="1.10.1740.10">
    <property type="match status" value="1"/>
</dbReference>
<dbReference type="InterPro" id="IPR039425">
    <property type="entry name" value="RNA_pol_sigma-70-like"/>
</dbReference>
<dbReference type="Gene3D" id="1.10.10.10">
    <property type="entry name" value="Winged helix-like DNA-binding domain superfamily/Winged helix DNA-binding domain"/>
    <property type="match status" value="1"/>
</dbReference>
<dbReference type="NCBIfam" id="TIGR02937">
    <property type="entry name" value="sigma70-ECF"/>
    <property type="match status" value="1"/>
</dbReference>
<dbReference type="InterPro" id="IPR013324">
    <property type="entry name" value="RNA_pol_sigma_r3/r4-like"/>
</dbReference>
<dbReference type="PANTHER" id="PTHR43133:SF51">
    <property type="entry name" value="RNA POLYMERASE SIGMA FACTOR"/>
    <property type="match status" value="1"/>
</dbReference>
<dbReference type="Proteomes" id="UP000321353">
    <property type="component" value="Chromosome"/>
</dbReference>
<evidence type="ECO:0000256" key="2">
    <source>
        <dbReference type="ARBA" id="ARBA00023015"/>
    </source>
</evidence>
<keyword evidence="2" id="KW-0805">Transcription regulation</keyword>
<evidence type="ECO:0000256" key="4">
    <source>
        <dbReference type="ARBA" id="ARBA00023163"/>
    </source>
</evidence>
<evidence type="ECO:0000259" key="5">
    <source>
        <dbReference type="Pfam" id="PF04542"/>
    </source>
</evidence>
<dbReference type="SUPFAM" id="SSF88946">
    <property type="entry name" value="Sigma2 domain of RNA polymerase sigma factors"/>
    <property type="match status" value="1"/>
</dbReference>
<protein>
    <submittedName>
        <fullName evidence="7">RNA polymerase sigma factor CarQ</fullName>
    </submittedName>
</protein>
<dbReference type="RefSeq" id="WP_147868392.1">
    <property type="nucleotide sequence ID" value="NZ_CP036264.1"/>
</dbReference>
<dbReference type="InterPro" id="IPR014331">
    <property type="entry name" value="RNA_pol_sigma70_ECF_RHOBA"/>
</dbReference>
<gene>
    <name evidence="7" type="primary">carQ_1</name>
    <name evidence="7" type="ORF">Mal15_29750</name>
</gene>
<proteinExistence type="inferred from homology"/>
<dbReference type="GO" id="GO:0003677">
    <property type="term" value="F:DNA binding"/>
    <property type="evidence" value="ECO:0007669"/>
    <property type="project" value="InterPro"/>
</dbReference>
<dbReference type="EMBL" id="CP036264">
    <property type="protein sequence ID" value="QEF98917.1"/>
    <property type="molecule type" value="Genomic_DNA"/>
</dbReference>
<dbReference type="GO" id="GO:0006352">
    <property type="term" value="P:DNA-templated transcription initiation"/>
    <property type="evidence" value="ECO:0007669"/>
    <property type="project" value="InterPro"/>
</dbReference>
<name>A0A5B9MIR4_9BACT</name>
<accession>A0A5B9MIR4</accession>
<dbReference type="Pfam" id="PF08281">
    <property type="entry name" value="Sigma70_r4_2"/>
    <property type="match status" value="1"/>
</dbReference>
<dbReference type="SUPFAM" id="SSF88659">
    <property type="entry name" value="Sigma3 and sigma4 domains of RNA polymerase sigma factors"/>
    <property type="match status" value="1"/>
</dbReference>
<sequence>MADDQSTPLSKDDFALLYLQNQGRVYAYIATLVPNRSDAEDILQRTSLVMWQKWDRFDSRYGFVPWARGIALNEVRNFLRRSERKNVHLSDTVISMLAEQVEEEPDVDRVEALEHCLEVLEDRQRDLLEKCYLESVGARSVAETLGISADAIYMRLHRIRRSLIQCIEGQVSIKPAGSGGTN</sequence>
<dbReference type="PANTHER" id="PTHR43133">
    <property type="entry name" value="RNA POLYMERASE ECF-TYPE SIGMA FACTO"/>
    <property type="match status" value="1"/>
</dbReference>
<dbReference type="Pfam" id="PF04542">
    <property type="entry name" value="Sigma70_r2"/>
    <property type="match status" value="1"/>
</dbReference>
<keyword evidence="3" id="KW-0731">Sigma factor</keyword>
<keyword evidence="8" id="KW-1185">Reference proteome</keyword>
<dbReference type="InterPro" id="IPR013325">
    <property type="entry name" value="RNA_pol_sigma_r2"/>
</dbReference>
<feature type="domain" description="RNA polymerase sigma factor 70 region 4 type 2" evidence="6">
    <location>
        <begin position="111"/>
        <end position="163"/>
    </location>
</feature>
<comment type="similarity">
    <text evidence="1">Belongs to the sigma-70 factor family. ECF subfamily.</text>
</comment>
<dbReference type="InterPro" id="IPR007627">
    <property type="entry name" value="RNA_pol_sigma70_r2"/>
</dbReference>
<organism evidence="7 8">
    <name type="scientific">Stieleria maiorica</name>
    <dbReference type="NCBI Taxonomy" id="2795974"/>
    <lineage>
        <taxon>Bacteria</taxon>
        <taxon>Pseudomonadati</taxon>
        <taxon>Planctomycetota</taxon>
        <taxon>Planctomycetia</taxon>
        <taxon>Pirellulales</taxon>
        <taxon>Pirellulaceae</taxon>
        <taxon>Stieleria</taxon>
    </lineage>
</organism>
<evidence type="ECO:0000259" key="6">
    <source>
        <dbReference type="Pfam" id="PF08281"/>
    </source>
</evidence>
<evidence type="ECO:0000256" key="3">
    <source>
        <dbReference type="ARBA" id="ARBA00023082"/>
    </source>
</evidence>
<dbReference type="KEGG" id="smam:Mal15_29750"/>
<evidence type="ECO:0000313" key="7">
    <source>
        <dbReference type="EMBL" id="QEF98917.1"/>
    </source>
</evidence>
<dbReference type="InterPro" id="IPR036388">
    <property type="entry name" value="WH-like_DNA-bd_sf"/>
</dbReference>
<evidence type="ECO:0000313" key="8">
    <source>
        <dbReference type="Proteomes" id="UP000321353"/>
    </source>
</evidence>
<feature type="domain" description="RNA polymerase sigma-70 region 2" evidence="5">
    <location>
        <begin position="17"/>
        <end position="84"/>
    </location>
</feature>